<name>A0A8H4Q9G9_9HYPO</name>
<protein>
    <submittedName>
        <fullName evidence="7">SLX8 protein</fullName>
    </submittedName>
</protein>
<dbReference type="GO" id="GO:0006511">
    <property type="term" value="P:ubiquitin-dependent protein catabolic process"/>
    <property type="evidence" value="ECO:0007669"/>
    <property type="project" value="TreeGrafter"/>
</dbReference>
<dbReference type="AlphaFoldDB" id="A0A8H4Q9G9"/>
<reference evidence="7 8" key="1">
    <citation type="journal article" date="2020" name="G3 (Bethesda)">
        <title>Genetic Underpinnings of Host Manipulation by Ophiocordyceps as Revealed by Comparative Transcriptomics.</title>
        <authorList>
            <person name="Will I."/>
            <person name="Das B."/>
            <person name="Trinh T."/>
            <person name="Brachmann A."/>
            <person name="Ohm R.A."/>
            <person name="de Bekker C."/>
        </authorList>
    </citation>
    <scope>NUCLEOTIDE SEQUENCE [LARGE SCALE GENOMIC DNA]</scope>
    <source>
        <strain evidence="7 8">EC05</strain>
    </source>
</reference>
<keyword evidence="8" id="KW-1185">Reference proteome</keyword>
<evidence type="ECO:0000256" key="1">
    <source>
        <dbReference type="ARBA" id="ARBA00022723"/>
    </source>
</evidence>
<feature type="region of interest" description="Disordered" evidence="5">
    <location>
        <begin position="32"/>
        <end position="82"/>
    </location>
</feature>
<evidence type="ECO:0000256" key="3">
    <source>
        <dbReference type="ARBA" id="ARBA00022833"/>
    </source>
</evidence>
<keyword evidence="3" id="KW-0862">Zinc</keyword>
<feature type="region of interest" description="Disordered" evidence="5">
    <location>
        <begin position="214"/>
        <end position="274"/>
    </location>
</feature>
<dbReference type="GO" id="GO:0008270">
    <property type="term" value="F:zinc ion binding"/>
    <property type="evidence" value="ECO:0007669"/>
    <property type="project" value="UniProtKB-KW"/>
</dbReference>
<evidence type="ECO:0000313" key="8">
    <source>
        <dbReference type="Proteomes" id="UP000562929"/>
    </source>
</evidence>
<dbReference type="PANTHER" id="PTHR47094">
    <property type="entry name" value="ELFLESS, ISOFORM B"/>
    <property type="match status" value="1"/>
</dbReference>
<dbReference type="InterPro" id="IPR001841">
    <property type="entry name" value="Znf_RING"/>
</dbReference>
<comment type="caution">
    <text evidence="7">The sequence shown here is derived from an EMBL/GenBank/DDBJ whole genome shotgun (WGS) entry which is preliminary data.</text>
</comment>
<dbReference type="Proteomes" id="UP000562929">
    <property type="component" value="Unassembled WGS sequence"/>
</dbReference>
<sequence>MATAATLAEQPFDSPAELLLADQLSGSAEWEDIWSPGLPTLSPPSQRLQRASSSRQGPAADHPSSSSKFSPPARAHDFSSPWRLNPDFDLNNQWNIDSVDGTSLASRSTQSTSFLEDGAYLSFLADNSFSSPSDYPSFLERIPETGISLQESSTSASAAVPRSPSPSENHAAFYLDDDFFASPSQLANELTSSSTINPLPNYHFGDQILPRDFASGSLAEMPPPRTRSSVDDDANRASAPSPKRQRTSFTQGCHSSMKPMAMPRPSDEDDDDPFVDKVEKNEAVSPNDLPTIDLTGNEAVTEEVEKPELDRRIKISAYQCAICMDNVTTLMVTHCGHLYCQECLHSSLHVDSTKGKCPMCRAKIDMKHRSTYTTKTKGFWPLELKFMTVDKKGKRKANAMS</sequence>
<proteinExistence type="predicted"/>
<organism evidence="7 8">
    <name type="scientific">Ophiocordyceps camponoti-floridani</name>
    <dbReference type="NCBI Taxonomy" id="2030778"/>
    <lineage>
        <taxon>Eukaryota</taxon>
        <taxon>Fungi</taxon>
        <taxon>Dikarya</taxon>
        <taxon>Ascomycota</taxon>
        <taxon>Pezizomycotina</taxon>
        <taxon>Sordariomycetes</taxon>
        <taxon>Hypocreomycetidae</taxon>
        <taxon>Hypocreales</taxon>
        <taxon>Ophiocordycipitaceae</taxon>
        <taxon>Ophiocordyceps</taxon>
    </lineage>
</organism>
<feature type="domain" description="RING-type" evidence="6">
    <location>
        <begin position="320"/>
        <end position="361"/>
    </location>
</feature>
<dbReference type="InterPro" id="IPR049627">
    <property type="entry name" value="SLX8"/>
</dbReference>
<feature type="compositionally biased region" description="Low complexity" evidence="5">
    <location>
        <begin position="152"/>
        <end position="167"/>
    </location>
</feature>
<evidence type="ECO:0000259" key="6">
    <source>
        <dbReference type="PROSITE" id="PS50089"/>
    </source>
</evidence>
<evidence type="ECO:0000256" key="4">
    <source>
        <dbReference type="PROSITE-ProRule" id="PRU00175"/>
    </source>
</evidence>
<gene>
    <name evidence="7" type="ORF">GQ602_001949</name>
</gene>
<dbReference type="OrthoDB" id="6270329at2759"/>
<dbReference type="GO" id="GO:0033768">
    <property type="term" value="C:SUMO-targeted ubiquitin ligase complex"/>
    <property type="evidence" value="ECO:0007669"/>
    <property type="project" value="TreeGrafter"/>
</dbReference>
<dbReference type="PROSITE" id="PS00518">
    <property type="entry name" value="ZF_RING_1"/>
    <property type="match status" value="1"/>
</dbReference>
<dbReference type="PROSITE" id="PS50089">
    <property type="entry name" value="ZF_RING_2"/>
    <property type="match status" value="1"/>
</dbReference>
<dbReference type="PANTHER" id="PTHR47094:SF1">
    <property type="entry name" value="RING-TYPE E3 UBIQUITIN TRANSFERASE"/>
    <property type="match status" value="1"/>
</dbReference>
<dbReference type="GO" id="GO:0140082">
    <property type="term" value="F:SUMO-ubiquitin ligase activity"/>
    <property type="evidence" value="ECO:0007669"/>
    <property type="project" value="TreeGrafter"/>
</dbReference>
<evidence type="ECO:0000256" key="2">
    <source>
        <dbReference type="ARBA" id="ARBA00022771"/>
    </source>
</evidence>
<dbReference type="EMBL" id="JAACLJ010000002">
    <property type="protein sequence ID" value="KAF4591650.1"/>
    <property type="molecule type" value="Genomic_DNA"/>
</dbReference>
<feature type="region of interest" description="Disordered" evidence="5">
    <location>
        <begin position="149"/>
        <end position="168"/>
    </location>
</feature>
<dbReference type="GO" id="GO:0032183">
    <property type="term" value="F:SUMO binding"/>
    <property type="evidence" value="ECO:0007669"/>
    <property type="project" value="TreeGrafter"/>
</dbReference>
<keyword evidence="1" id="KW-0479">Metal-binding</keyword>
<dbReference type="Gene3D" id="3.30.40.10">
    <property type="entry name" value="Zinc/RING finger domain, C3HC4 (zinc finger)"/>
    <property type="match status" value="1"/>
</dbReference>
<evidence type="ECO:0000313" key="7">
    <source>
        <dbReference type="EMBL" id="KAF4591650.1"/>
    </source>
</evidence>
<feature type="compositionally biased region" description="Low complexity" evidence="5">
    <location>
        <begin position="43"/>
        <end position="56"/>
    </location>
</feature>
<evidence type="ECO:0000256" key="5">
    <source>
        <dbReference type="SAM" id="MobiDB-lite"/>
    </source>
</evidence>
<keyword evidence="2 4" id="KW-0863">Zinc-finger</keyword>
<dbReference type="GO" id="GO:0061630">
    <property type="term" value="F:ubiquitin protein ligase activity"/>
    <property type="evidence" value="ECO:0007669"/>
    <property type="project" value="InterPro"/>
</dbReference>
<dbReference type="SMART" id="SM00184">
    <property type="entry name" value="RING"/>
    <property type="match status" value="1"/>
</dbReference>
<accession>A0A8H4Q9G9</accession>
<dbReference type="InterPro" id="IPR013083">
    <property type="entry name" value="Znf_RING/FYVE/PHD"/>
</dbReference>
<dbReference type="SUPFAM" id="SSF57850">
    <property type="entry name" value="RING/U-box"/>
    <property type="match status" value="1"/>
</dbReference>
<dbReference type="InterPro" id="IPR017907">
    <property type="entry name" value="Znf_RING_CS"/>
</dbReference>
<dbReference type="Pfam" id="PF13920">
    <property type="entry name" value="zf-C3HC4_3"/>
    <property type="match status" value="1"/>
</dbReference>